<dbReference type="PANTHER" id="PTHR21593">
    <property type="entry name" value="PRION-LIKE- Q/N-RICH -DOMAIN-BEARING PROTEIN PROTEIN"/>
    <property type="match status" value="1"/>
</dbReference>
<evidence type="ECO:0000259" key="2">
    <source>
        <dbReference type="Pfam" id="PF02520"/>
    </source>
</evidence>
<name>A0A7I4YGK4_HAECO</name>
<keyword evidence="1" id="KW-0732">Signal</keyword>
<sequence>DSRMKTSLSLVLIAVAVLCQGEFPFGEKCHRSLPQPDFLRNIGWRALLDYYSIIYNYNEVIDKQNDDVKLWAQKYGVEKQIEEYGKEMEGYMEELKRNVTTLIAELPTALEKFLRITQERNQTQLEMWDALKGMRSQEFEVFDVLRASFKAFRPRNCPNSGISGFLDSFASKDLGNNWMNGWDDDLDTEDLMPFKGWKQMQLNAIHP</sequence>
<feature type="signal peptide" evidence="1">
    <location>
        <begin position="1"/>
        <end position="21"/>
    </location>
</feature>
<dbReference type="OMA" id="ITQERNQ"/>
<keyword evidence="3" id="KW-1185">Reference proteome</keyword>
<dbReference type="OrthoDB" id="5857109at2759"/>
<dbReference type="InterPro" id="IPR003677">
    <property type="entry name" value="ANIS5_cation-bd"/>
</dbReference>
<dbReference type="PANTHER" id="PTHR21593:SF36">
    <property type="entry name" value="DUF148 DOMAIN-CONTAINING PROTEIN-RELATED"/>
    <property type="match status" value="1"/>
</dbReference>
<dbReference type="Pfam" id="PF02520">
    <property type="entry name" value="ANIS5_cation-bd"/>
    <property type="match status" value="1"/>
</dbReference>
<protein>
    <submittedName>
        <fullName evidence="4">ANIS5_cation-bd domain-containing protein</fullName>
    </submittedName>
</protein>
<dbReference type="InterPro" id="IPR052823">
    <property type="entry name" value="SXP/RAL-2_related"/>
</dbReference>
<feature type="chain" id="PRO_5029596296" evidence="1">
    <location>
        <begin position="22"/>
        <end position="207"/>
    </location>
</feature>
<proteinExistence type="predicted"/>
<evidence type="ECO:0000256" key="1">
    <source>
        <dbReference type="SAM" id="SignalP"/>
    </source>
</evidence>
<feature type="domain" description="SXP/RAL-2 family protein Ani s 5-like cation-binding" evidence="2">
    <location>
        <begin position="49"/>
        <end position="147"/>
    </location>
</feature>
<evidence type="ECO:0000313" key="4">
    <source>
        <dbReference type="WBParaSite" id="HCON_00097845-00001"/>
    </source>
</evidence>
<dbReference type="WBParaSite" id="HCON_00097845-00001">
    <property type="protein sequence ID" value="HCON_00097845-00001"/>
    <property type="gene ID" value="HCON_00097845"/>
</dbReference>
<dbReference type="AlphaFoldDB" id="A0A7I4YGK4"/>
<accession>A0A7I4YGK4</accession>
<reference evidence="4" key="1">
    <citation type="submission" date="2020-12" db="UniProtKB">
        <authorList>
            <consortium name="WormBaseParasite"/>
        </authorList>
    </citation>
    <scope>IDENTIFICATION</scope>
    <source>
        <strain evidence="4">MHco3</strain>
    </source>
</reference>
<organism evidence="3 4">
    <name type="scientific">Haemonchus contortus</name>
    <name type="common">Barber pole worm</name>
    <dbReference type="NCBI Taxonomy" id="6289"/>
    <lineage>
        <taxon>Eukaryota</taxon>
        <taxon>Metazoa</taxon>
        <taxon>Ecdysozoa</taxon>
        <taxon>Nematoda</taxon>
        <taxon>Chromadorea</taxon>
        <taxon>Rhabditida</taxon>
        <taxon>Rhabditina</taxon>
        <taxon>Rhabditomorpha</taxon>
        <taxon>Strongyloidea</taxon>
        <taxon>Trichostrongylidae</taxon>
        <taxon>Haemonchus</taxon>
    </lineage>
</organism>
<dbReference type="Proteomes" id="UP000025227">
    <property type="component" value="Unplaced"/>
</dbReference>
<evidence type="ECO:0000313" key="3">
    <source>
        <dbReference type="Proteomes" id="UP000025227"/>
    </source>
</evidence>